<evidence type="ECO:0000256" key="1">
    <source>
        <dbReference type="ARBA" id="ARBA00007553"/>
    </source>
</evidence>
<dbReference type="PROSITE" id="PS51318">
    <property type="entry name" value="TAT"/>
    <property type="match status" value="1"/>
</dbReference>
<feature type="signal peptide" evidence="3">
    <location>
        <begin position="1"/>
        <end position="20"/>
    </location>
</feature>
<dbReference type="GO" id="GO:0030435">
    <property type="term" value="P:sporulation resulting in formation of a cellular spore"/>
    <property type="evidence" value="ECO:0007669"/>
    <property type="project" value="InterPro"/>
</dbReference>
<organism evidence="5 6">
    <name type="scientific">Cryptosporangium phraense</name>
    <dbReference type="NCBI Taxonomy" id="2593070"/>
    <lineage>
        <taxon>Bacteria</taxon>
        <taxon>Bacillati</taxon>
        <taxon>Actinomycetota</taxon>
        <taxon>Actinomycetes</taxon>
        <taxon>Cryptosporangiales</taxon>
        <taxon>Cryptosporangiaceae</taxon>
        <taxon>Cryptosporangium</taxon>
    </lineage>
</organism>
<dbReference type="SUPFAM" id="SSF55846">
    <property type="entry name" value="N-acetylmuramoyl-L-alanine amidase-like"/>
    <property type="match status" value="1"/>
</dbReference>
<dbReference type="InterPro" id="IPR006311">
    <property type="entry name" value="TAT_signal"/>
</dbReference>
<evidence type="ECO:0000313" key="5">
    <source>
        <dbReference type="EMBL" id="TQS46447.1"/>
    </source>
</evidence>
<dbReference type="GO" id="GO:0009253">
    <property type="term" value="P:peptidoglycan catabolic process"/>
    <property type="evidence" value="ECO:0007669"/>
    <property type="project" value="InterPro"/>
</dbReference>
<evidence type="ECO:0000256" key="3">
    <source>
        <dbReference type="SAM" id="SignalP"/>
    </source>
</evidence>
<proteinExistence type="inferred from homology"/>
<protein>
    <submittedName>
        <fullName evidence="5">SpoIID/LytB domain-containing protein</fullName>
    </submittedName>
</protein>
<dbReference type="InterPro" id="IPR002502">
    <property type="entry name" value="Amidase_domain"/>
</dbReference>
<dbReference type="InterPro" id="IPR015510">
    <property type="entry name" value="PGRP"/>
</dbReference>
<dbReference type="PANTHER" id="PTHR11022">
    <property type="entry name" value="PEPTIDOGLYCAN RECOGNITION PROTEIN"/>
    <property type="match status" value="1"/>
</dbReference>
<keyword evidence="3" id="KW-0732">Signal</keyword>
<dbReference type="Pfam" id="PF08486">
    <property type="entry name" value="SpoIID"/>
    <property type="match status" value="1"/>
</dbReference>
<comment type="similarity">
    <text evidence="1">Belongs to the N-acetylmuramoyl-L-alanine amidase 2 family.</text>
</comment>
<dbReference type="PANTHER" id="PTHR11022:SF41">
    <property type="entry name" value="PEPTIDOGLYCAN-RECOGNITION PROTEIN LC-RELATED"/>
    <property type="match status" value="1"/>
</dbReference>
<dbReference type="SMART" id="SM00701">
    <property type="entry name" value="PGRP"/>
    <property type="match status" value="1"/>
</dbReference>
<dbReference type="GO" id="GO:0008270">
    <property type="term" value="F:zinc ion binding"/>
    <property type="evidence" value="ECO:0007669"/>
    <property type="project" value="InterPro"/>
</dbReference>
<evidence type="ECO:0000259" key="4">
    <source>
        <dbReference type="SMART" id="SM00701"/>
    </source>
</evidence>
<dbReference type="Pfam" id="PF01510">
    <property type="entry name" value="Amidase_2"/>
    <property type="match status" value="1"/>
</dbReference>
<dbReference type="AlphaFoldDB" id="A0A545AYM6"/>
<dbReference type="RefSeq" id="WP_142702966.1">
    <property type="nucleotide sequence ID" value="NZ_VIRS01000002.1"/>
</dbReference>
<dbReference type="InterPro" id="IPR013693">
    <property type="entry name" value="SpoIID/LytB_N"/>
</dbReference>
<accession>A0A545AYM6</accession>
<dbReference type="InterPro" id="IPR036505">
    <property type="entry name" value="Amidase/PGRP_sf"/>
</dbReference>
<dbReference type="Proteomes" id="UP000317982">
    <property type="component" value="Unassembled WGS sequence"/>
</dbReference>
<dbReference type="OrthoDB" id="9773852at2"/>
<gene>
    <name evidence="5" type="ORF">FL583_03400</name>
</gene>
<dbReference type="Gene3D" id="3.40.80.10">
    <property type="entry name" value="Peptidoglycan recognition protein-like"/>
    <property type="match status" value="1"/>
</dbReference>
<dbReference type="CDD" id="cd06583">
    <property type="entry name" value="PGRP"/>
    <property type="match status" value="1"/>
</dbReference>
<sequence length="928" mass="93344">MARHTTARRWALALPATVVAAVAGGFALAPATALPQAGSAAEHASAAVAPAAPAGPAAPAAPAAPSAAQQTAAAVADGSTVQGSGTPAKVAVRTLALGSADRPAPGASVASIQPAGVPLAFTAAAAAAAVDATDEPRVLRRIVSGSFSAVGVTWERDPSLGKVSVAVRTRSSASAAWSTWTTAGNGENDDRNGTNAVPLDVREGPGLIWTGEAVTAEVVVTTVSGRQPVDVKVDLIDPGTVASDAAAAAVPSGDEVAQSGEVAQSDPLTPAGAPATTAVPAPTAYGNGVVKIYSRAAWGADPAYMKWTPAYAPKVNAIVVHHTATANGYTAEQVPAIIRSIYYYMAVTEKYGDVGYNVLIDRFGRVWEGRYGGLTRAVVGAHAGGFNTGTSGIGIIGDHTKVAVSAAAKEAVARYSAFKLGTAKVSPVGTTALTGGPSTKFKTKVTVTLPTIYPHQSTSSTACPGTYGLAILDWVRTRAKALVSSYKLGAVVANPVVAKPTTSTKPVAKPTKPVAKPTKPVAKPTTPKPTPTTTAKPVAAVTAPVTPALPVGATAVPAAGLTIFGAGSGHGRGLSQYGAKGAALQGLTAAQIVGFYYPGSTLTAKGNPSLRVRLSAIDNGFFALVPTTGTTVSGVVATDAKGTKVALPAKAAWRVARSGANYLIGEKVGSVWKTTYTLAAPVTFSGPKTLKLNYSTPKTDCRGGSSVTFTGSLTASVADNTAHYTANMPIDTYLQGVVASEMPSSWPAAALQAQTLAARTYATAKISSSRYYDVIDTQANQCWDGALSETAATNAAIAATAGQVLTVGGKVISAEFSSDSGGYTASGNVSYLPAKADPYTLAAASSATNWSVVLTPAQLAAADGSAGLTAVTAIQVTDRTGAGKWGGRAESIKLYGTVAGGKSTTVTVTGTQFRVNLNLKSTYIGFTK</sequence>
<dbReference type="InterPro" id="IPR006619">
    <property type="entry name" value="PGRP_domain_met/bac"/>
</dbReference>
<evidence type="ECO:0000313" key="6">
    <source>
        <dbReference type="Proteomes" id="UP000317982"/>
    </source>
</evidence>
<feature type="domain" description="Peptidoglycan recognition protein family" evidence="4">
    <location>
        <begin position="290"/>
        <end position="438"/>
    </location>
</feature>
<dbReference type="EMBL" id="VIRS01000002">
    <property type="protein sequence ID" value="TQS46447.1"/>
    <property type="molecule type" value="Genomic_DNA"/>
</dbReference>
<dbReference type="InterPro" id="IPR013486">
    <property type="entry name" value="SpoIID/LytB"/>
</dbReference>
<dbReference type="InParanoid" id="A0A545AYM6"/>
<feature type="region of interest" description="Disordered" evidence="2">
    <location>
        <begin position="501"/>
        <end position="535"/>
    </location>
</feature>
<reference evidence="5 6" key="1">
    <citation type="submission" date="2019-07" db="EMBL/GenBank/DDBJ databases">
        <title>Cryptosporangium phraense sp. nov., isolated from plant litter.</title>
        <authorList>
            <person name="Suriyachadkun C."/>
        </authorList>
    </citation>
    <scope>NUCLEOTIDE SEQUENCE [LARGE SCALE GENOMIC DNA]</scope>
    <source>
        <strain evidence="5 6">A-T 5661</strain>
    </source>
</reference>
<dbReference type="NCBIfam" id="TIGR02669">
    <property type="entry name" value="SpoIID_LytB"/>
    <property type="match status" value="1"/>
</dbReference>
<feature type="chain" id="PRO_5038689527" evidence="3">
    <location>
        <begin position="21"/>
        <end position="928"/>
    </location>
</feature>
<dbReference type="GO" id="GO:0008745">
    <property type="term" value="F:N-acetylmuramoyl-L-alanine amidase activity"/>
    <property type="evidence" value="ECO:0007669"/>
    <property type="project" value="InterPro"/>
</dbReference>
<name>A0A545AYM6_9ACTN</name>
<keyword evidence="6" id="KW-1185">Reference proteome</keyword>
<comment type="caution">
    <text evidence="5">The sequence shown here is derived from an EMBL/GenBank/DDBJ whole genome shotgun (WGS) entry which is preliminary data.</text>
</comment>
<evidence type="ECO:0000256" key="2">
    <source>
        <dbReference type="SAM" id="MobiDB-lite"/>
    </source>
</evidence>